<feature type="chain" id="PRO_5042219951" description="non-specific serine/threonine protein kinase" evidence="19">
    <location>
        <begin position="24"/>
        <end position="969"/>
    </location>
</feature>
<keyword evidence="11" id="KW-0547">Nucleotide-binding</keyword>
<evidence type="ECO:0000313" key="21">
    <source>
        <dbReference type="EMBL" id="KAK1608047.1"/>
    </source>
</evidence>
<sequence length="969" mass="103518">MAMTPLLLLLCLVTLVAVPTTAAASLPADFYRLLATKAALSDPTSALAPWDQSLPPCRWPHVHCSSSSDNPSVASLLLSNLSLAGEFPAQLCSLTSLVRLDLSYNSLIGPLPPCLAALPSLRHLDLSGNAFSGEVPRSYGQGFTSLLSLSLAGNDLSGGFPAFLSNVSTLEELLLAYNPFAPSPLPADIAPGLPRLRVLWLASCGLVGKIPSSIGNLRSLVNLDLSTNNLTGEIPKTIGNLESVVQIELYSNKLSGRVPAGLGGLKELRFLDAAMNRLSGEIPADLFLAPKLESLHLYENELSGAVPSTLGHATALNDLRLFTNRLVGELPPEFGKGCPLEFLDLSDNRISGRIPATLCSAGKLEQLLILNNELVGPIPAELGECRTLTRVRLPNNRLSGAVPLDMWGLPRLYLLELAGNALSGTVGPAIALAQNLSQLLISDNHFAGVLPAQIGTLTSLVELSAANNGFSGPLPASLADVSTLSRLDLRNNSFSGELPHGVRRWQKLTQLDLAKNRLTGNIPPELGELPVLNSLDLSNNEFTGNVPVQLENLKLSLFNLSNNRLTGNLSPMFAGDTYDDSFLGNPSLCRRACPSGRRAAAGRRGLVGSVGSVLTIAGVILILGVAWFWYKYRGQYKKRGAEAGGKKWVVTSFHKVEFEEEDILSCLDDEDNVVGTGAAGKVYRAVVGRGGGADDDVVAVKKLWGVAGAAARKDKDGKAVMKDTFEAEVTTLGRIRHKNIVKLWCCLRSGDRGLLVYEYMPNGSLGDLLHGGKGSLLDWPMRYRIMVDAAEGLSYLHHDCAPPIVHRDVKSNNILLDAEFGAKVADFGVAMVIGDGPNAVSAIAGSCGYIAPEYSYTLRITEKSDVYSFGVVMLELVTGKKAVGPELGDKDLVSWVRGSIEHNGVDSVLDPRLAGESRDEMRKVLNVALHCSSSLPINRPSMRSVVKLLLEVLPDCKPAVVDEKESIDV</sequence>
<dbReference type="GO" id="GO:0004674">
    <property type="term" value="F:protein serine/threonine kinase activity"/>
    <property type="evidence" value="ECO:0007669"/>
    <property type="project" value="UniProtKB-KW"/>
</dbReference>
<dbReference type="FunFam" id="3.80.10.10:FF:000453">
    <property type="entry name" value="Leucine-rich receptor-like protein kinase family protein"/>
    <property type="match status" value="1"/>
</dbReference>
<keyword evidence="6" id="KW-0433">Leucine-rich repeat</keyword>
<evidence type="ECO:0000256" key="11">
    <source>
        <dbReference type="ARBA" id="ARBA00022741"/>
    </source>
</evidence>
<dbReference type="Gene3D" id="3.80.10.10">
    <property type="entry name" value="Ribonuclease Inhibitor"/>
    <property type="match status" value="4"/>
</dbReference>
<dbReference type="Pfam" id="PF00560">
    <property type="entry name" value="LRR_1"/>
    <property type="match status" value="6"/>
</dbReference>
<evidence type="ECO:0000313" key="22">
    <source>
        <dbReference type="Proteomes" id="UP001231189"/>
    </source>
</evidence>
<dbReference type="GO" id="GO:0005886">
    <property type="term" value="C:plasma membrane"/>
    <property type="evidence" value="ECO:0007669"/>
    <property type="project" value="UniProtKB-SubCell"/>
</dbReference>
<name>A0AAD8QSP5_LOLMU</name>
<keyword evidence="13" id="KW-0067">ATP-binding</keyword>
<dbReference type="PROSITE" id="PS50011">
    <property type="entry name" value="PROTEIN_KINASE_DOM"/>
    <property type="match status" value="1"/>
</dbReference>
<keyword evidence="12" id="KW-0418">Kinase</keyword>
<dbReference type="FunFam" id="3.80.10.10:FF:000215">
    <property type="entry name" value="Receptor-like protein kinase HSL1"/>
    <property type="match status" value="1"/>
</dbReference>
<keyword evidence="9 19" id="KW-0732">Signal</keyword>
<evidence type="ECO:0000256" key="6">
    <source>
        <dbReference type="ARBA" id="ARBA00022614"/>
    </source>
</evidence>
<evidence type="ECO:0000256" key="3">
    <source>
        <dbReference type="ARBA" id="ARBA00012513"/>
    </source>
</evidence>
<dbReference type="InterPro" id="IPR008271">
    <property type="entry name" value="Ser/Thr_kinase_AS"/>
</dbReference>
<dbReference type="InterPro" id="IPR011009">
    <property type="entry name" value="Kinase-like_dom_sf"/>
</dbReference>
<dbReference type="GO" id="GO:0009791">
    <property type="term" value="P:post-embryonic development"/>
    <property type="evidence" value="ECO:0007669"/>
    <property type="project" value="UniProtKB-ARBA"/>
</dbReference>
<dbReference type="EC" id="2.7.11.1" evidence="3"/>
<evidence type="ECO:0000256" key="7">
    <source>
        <dbReference type="ARBA" id="ARBA00022679"/>
    </source>
</evidence>
<keyword evidence="17" id="KW-0325">Glycoprotein</keyword>
<dbReference type="InterPro" id="IPR032675">
    <property type="entry name" value="LRR_dom_sf"/>
</dbReference>
<dbReference type="EMBL" id="JAUUTY010000007">
    <property type="protein sequence ID" value="KAK1608047.1"/>
    <property type="molecule type" value="Genomic_DNA"/>
</dbReference>
<keyword evidence="4" id="KW-1003">Cell membrane</keyword>
<dbReference type="Pfam" id="PF08263">
    <property type="entry name" value="LRRNT_2"/>
    <property type="match status" value="1"/>
</dbReference>
<evidence type="ECO:0000256" key="8">
    <source>
        <dbReference type="ARBA" id="ARBA00022692"/>
    </source>
</evidence>
<dbReference type="SUPFAM" id="SSF52058">
    <property type="entry name" value="L domain-like"/>
    <property type="match status" value="3"/>
</dbReference>
<dbReference type="AlphaFoldDB" id="A0AAD8QSP5"/>
<dbReference type="Gene3D" id="1.10.510.10">
    <property type="entry name" value="Transferase(Phosphotransferase) domain 1"/>
    <property type="match status" value="1"/>
</dbReference>
<dbReference type="SMART" id="SM00369">
    <property type="entry name" value="LRR_TYP"/>
    <property type="match status" value="6"/>
</dbReference>
<accession>A0AAD8QSP5</accession>
<dbReference type="InterPro" id="IPR003591">
    <property type="entry name" value="Leu-rich_rpt_typical-subtyp"/>
</dbReference>
<dbReference type="PANTHER" id="PTHR48056:SF70">
    <property type="entry name" value="PROTEIN KINASE DOMAIN-CONTAINING PROTEIN"/>
    <property type="match status" value="1"/>
</dbReference>
<evidence type="ECO:0000256" key="19">
    <source>
        <dbReference type="SAM" id="SignalP"/>
    </source>
</evidence>
<evidence type="ECO:0000256" key="1">
    <source>
        <dbReference type="ARBA" id="ARBA00004251"/>
    </source>
</evidence>
<dbReference type="SUPFAM" id="SSF56112">
    <property type="entry name" value="Protein kinase-like (PK-like)"/>
    <property type="match status" value="1"/>
</dbReference>
<dbReference type="SMART" id="SM00220">
    <property type="entry name" value="S_TKc"/>
    <property type="match status" value="1"/>
</dbReference>
<dbReference type="GO" id="GO:0005524">
    <property type="term" value="F:ATP binding"/>
    <property type="evidence" value="ECO:0007669"/>
    <property type="project" value="UniProtKB-KW"/>
</dbReference>
<feature type="signal peptide" evidence="19">
    <location>
        <begin position="1"/>
        <end position="23"/>
    </location>
</feature>
<evidence type="ECO:0000256" key="12">
    <source>
        <dbReference type="ARBA" id="ARBA00022777"/>
    </source>
</evidence>
<evidence type="ECO:0000256" key="18">
    <source>
        <dbReference type="SAM" id="Phobius"/>
    </source>
</evidence>
<organism evidence="21 22">
    <name type="scientific">Lolium multiflorum</name>
    <name type="common">Italian ryegrass</name>
    <name type="synonym">Lolium perenne subsp. multiflorum</name>
    <dbReference type="NCBI Taxonomy" id="4521"/>
    <lineage>
        <taxon>Eukaryota</taxon>
        <taxon>Viridiplantae</taxon>
        <taxon>Streptophyta</taxon>
        <taxon>Embryophyta</taxon>
        <taxon>Tracheophyta</taxon>
        <taxon>Spermatophyta</taxon>
        <taxon>Magnoliopsida</taxon>
        <taxon>Liliopsida</taxon>
        <taxon>Poales</taxon>
        <taxon>Poaceae</taxon>
        <taxon>BOP clade</taxon>
        <taxon>Pooideae</taxon>
        <taxon>Poodae</taxon>
        <taxon>Poeae</taxon>
        <taxon>Poeae Chloroplast Group 2 (Poeae type)</taxon>
        <taxon>Loliodinae</taxon>
        <taxon>Loliinae</taxon>
        <taxon>Lolium</taxon>
    </lineage>
</organism>
<dbReference type="Gene3D" id="3.30.200.20">
    <property type="entry name" value="Phosphorylase Kinase, domain 1"/>
    <property type="match status" value="1"/>
</dbReference>
<evidence type="ECO:0000256" key="15">
    <source>
        <dbReference type="ARBA" id="ARBA00023136"/>
    </source>
</evidence>
<gene>
    <name evidence="21" type="ORF">QYE76_031720</name>
</gene>
<feature type="domain" description="Protein kinase" evidence="20">
    <location>
        <begin position="668"/>
        <end position="953"/>
    </location>
</feature>
<evidence type="ECO:0000256" key="2">
    <source>
        <dbReference type="ARBA" id="ARBA00008684"/>
    </source>
</evidence>
<evidence type="ECO:0000256" key="14">
    <source>
        <dbReference type="ARBA" id="ARBA00022989"/>
    </source>
</evidence>
<dbReference type="FunFam" id="1.10.510.10:FF:000201">
    <property type="entry name" value="Leucine-rich repeat receptor-like serine/threonine-protein kinase"/>
    <property type="match status" value="1"/>
</dbReference>
<keyword evidence="22" id="KW-1185">Reference proteome</keyword>
<evidence type="ECO:0000256" key="10">
    <source>
        <dbReference type="ARBA" id="ARBA00022737"/>
    </source>
</evidence>
<protein>
    <recommendedName>
        <fullName evidence="3">non-specific serine/threonine protein kinase</fullName>
        <ecNumber evidence="3">2.7.11.1</ecNumber>
    </recommendedName>
</protein>
<keyword evidence="7" id="KW-0808">Transferase</keyword>
<comment type="caution">
    <text evidence="21">The sequence shown here is derived from an EMBL/GenBank/DDBJ whole genome shotgun (WGS) entry which is preliminary data.</text>
</comment>
<keyword evidence="5" id="KW-0723">Serine/threonine-protein kinase</keyword>
<keyword evidence="10" id="KW-0677">Repeat</keyword>
<dbReference type="GO" id="GO:0051707">
    <property type="term" value="P:response to other organism"/>
    <property type="evidence" value="ECO:0007669"/>
    <property type="project" value="UniProtKB-ARBA"/>
</dbReference>
<evidence type="ECO:0000256" key="17">
    <source>
        <dbReference type="ARBA" id="ARBA00023180"/>
    </source>
</evidence>
<keyword evidence="15 18" id="KW-0472">Membrane</keyword>
<dbReference type="PROSITE" id="PS00108">
    <property type="entry name" value="PROTEIN_KINASE_ST"/>
    <property type="match status" value="1"/>
</dbReference>
<comment type="similarity">
    <text evidence="2">Belongs to the protein kinase superfamily. Ser/Thr protein kinase family.</text>
</comment>
<evidence type="ECO:0000256" key="13">
    <source>
        <dbReference type="ARBA" id="ARBA00022840"/>
    </source>
</evidence>
<evidence type="ECO:0000256" key="4">
    <source>
        <dbReference type="ARBA" id="ARBA00022475"/>
    </source>
</evidence>
<dbReference type="Pfam" id="PF13855">
    <property type="entry name" value="LRR_8"/>
    <property type="match status" value="1"/>
</dbReference>
<dbReference type="FunFam" id="3.80.10.10:FF:000228">
    <property type="entry name" value="Leucine-rich repeat receptor-like serine/threonine-protein kinase BAM1"/>
    <property type="match status" value="1"/>
</dbReference>
<keyword evidence="16" id="KW-0675">Receptor</keyword>
<dbReference type="GO" id="GO:0006952">
    <property type="term" value="P:defense response"/>
    <property type="evidence" value="ECO:0007669"/>
    <property type="project" value="UniProtKB-ARBA"/>
</dbReference>
<evidence type="ECO:0000259" key="20">
    <source>
        <dbReference type="PROSITE" id="PS50011"/>
    </source>
</evidence>
<proteinExistence type="inferred from homology"/>
<dbReference type="Pfam" id="PF00069">
    <property type="entry name" value="Pkinase"/>
    <property type="match status" value="1"/>
</dbReference>
<keyword evidence="8 18" id="KW-0812">Transmembrane</keyword>
<dbReference type="PANTHER" id="PTHR48056">
    <property type="entry name" value="LRR RECEPTOR-LIKE SERINE/THREONINE-PROTEIN KINASE-RELATED"/>
    <property type="match status" value="1"/>
</dbReference>
<reference evidence="21" key="1">
    <citation type="submission" date="2023-07" db="EMBL/GenBank/DDBJ databases">
        <title>A chromosome-level genome assembly of Lolium multiflorum.</title>
        <authorList>
            <person name="Chen Y."/>
            <person name="Copetti D."/>
            <person name="Kolliker R."/>
            <person name="Studer B."/>
        </authorList>
    </citation>
    <scope>NUCLEOTIDE SEQUENCE</scope>
    <source>
        <strain evidence="21">02402/16</strain>
        <tissue evidence="21">Leaf</tissue>
    </source>
</reference>
<evidence type="ECO:0000256" key="5">
    <source>
        <dbReference type="ARBA" id="ARBA00022527"/>
    </source>
</evidence>
<dbReference type="InterPro" id="IPR013210">
    <property type="entry name" value="LRR_N_plant-typ"/>
</dbReference>
<evidence type="ECO:0000256" key="9">
    <source>
        <dbReference type="ARBA" id="ARBA00022729"/>
    </source>
</evidence>
<dbReference type="InterPro" id="IPR001611">
    <property type="entry name" value="Leu-rich_rpt"/>
</dbReference>
<feature type="transmembrane region" description="Helical" evidence="18">
    <location>
        <begin position="606"/>
        <end position="630"/>
    </location>
</feature>
<comment type="subcellular location">
    <subcellularLocation>
        <location evidence="1">Cell membrane</location>
        <topology evidence="1">Single-pass type I membrane protein</topology>
    </subcellularLocation>
</comment>
<dbReference type="InterPro" id="IPR050647">
    <property type="entry name" value="Plant_LRR-RLKs"/>
</dbReference>
<keyword evidence="14 18" id="KW-1133">Transmembrane helix</keyword>
<dbReference type="Proteomes" id="UP001231189">
    <property type="component" value="Unassembled WGS sequence"/>
</dbReference>
<dbReference type="InterPro" id="IPR000719">
    <property type="entry name" value="Prot_kinase_dom"/>
</dbReference>
<evidence type="ECO:0000256" key="16">
    <source>
        <dbReference type="ARBA" id="ARBA00023170"/>
    </source>
</evidence>